<dbReference type="SUPFAM" id="SSF56112">
    <property type="entry name" value="Protein kinase-like (PK-like)"/>
    <property type="match status" value="1"/>
</dbReference>
<proteinExistence type="predicted"/>
<dbReference type="RefSeq" id="YP_009842681.1">
    <property type="nucleotide sequence ID" value="NC_048742.1"/>
</dbReference>
<evidence type="ECO:0008006" key="3">
    <source>
        <dbReference type="Google" id="ProtNLM"/>
    </source>
</evidence>
<gene>
    <name evidence="1" type="primary">251</name>
    <name evidence="1" type="ORF">SEA_GILSON_251</name>
</gene>
<dbReference type="Proteomes" id="UP000284334">
    <property type="component" value="Segment"/>
</dbReference>
<reference evidence="1 2" key="1">
    <citation type="submission" date="2018-10" db="EMBL/GenBank/DDBJ databases">
        <authorList>
            <person name="Soria N.A."/>
            <person name="Batley M.G."/>
            <person name="Hanafy A."/>
            <person name="Singh N."/>
            <person name="Shaffer C.D."/>
            <person name="Weston-Hafer K.A."/>
            <person name="Russell D.A."/>
            <person name="Pope W.H."/>
            <person name="Jacobs-Sera D."/>
            <person name="Hendrix R.W."/>
            <person name="Hatfull G.F."/>
        </authorList>
    </citation>
    <scope>NUCLEOTIDE SEQUENCE [LARGE SCALE GENOMIC DNA]</scope>
</reference>
<name>A0A3Q9R521_9CAUD</name>
<dbReference type="InterPro" id="IPR011009">
    <property type="entry name" value="Kinase-like_dom_sf"/>
</dbReference>
<sequence length="166" mass="19097">MVGNEEEARIIALWEFDEVDEYEYQPPDGFEYIGEGASRIAFRSFATGVVYKRHYYSDDDTNEFEYKAIERIKQIPLKGWRVPDATLYVVEEQQIIAMEYVEGGMDVHCQRSYSFWNKPCNCGKPLGTCSAEAWEQPQGKWRVSDLHVGNIVIDDNGIRVLIDLGA</sequence>
<evidence type="ECO:0000313" key="1">
    <source>
        <dbReference type="EMBL" id="AZU97296.1"/>
    </source>
</evidence>
<dbReference type="GeneID" id="55612941"/>
<dbReference type="KEGG" id="vg:55612941"/>
<dbReference type="EMBL" id="MK061412">
    <property type="protein sequence ID" value="AZU97296.1"/>
    <property type="molecule type" value="Genomic_DNA"/>
</dbReference>
<keyword evidence="2" id="KW-1185">Reference proteome</keyword>
<protein>
    <recommendedName>
        <fullName evidence="3">Serine/threonine kinase</fullName>
    </recommendedName>
</protein>
<evidence type="ECO:0000313" key="2">
    <source>
        <dbReference type="Proteomes" id="UP000284334"/>
    </source>
</evidence>
<accession>A0A3Q9R521</accession>
<organism evidence="1 2">
    <name type="scientific">Streptomyces phage Gilson</name>
    <dbReference type="NCBI Taxonomy" id="2488789"/>
    <lineage>
        <taxon>Viruses</taxon>
        <taxon>Duplodnaviria</taxon>
        <taxon>Heunggongvirae</taxon>
        <taxon>Uroviricota</taxon>
        <taxon>Caudoviricetes</taxon>
        <taxon>Stanwilliamsviridae</taxon>
        <taxon>Loccivirinae</taxon>
        <taxon>Gilsonvirus</taxon>
        <taxon>Gilsonvirus gilson</taxon>
    </lineage>
</organism>